<dbReference type="EMBL" id="CAJHJT010000023">
    <property type="protein sequence ID" value="CAD7002101.1"/>
    <property type="molecule type" value="Genomic_DNA"/>
</dbReference>
<protein>
    <submittedName>
        <fullName evidence="1">(Mediterranean fruit fly) hypothetical protein</fullName>
    </submittedName>
</protein>
<proteinExistence type="predicted"/>
<sequence>MHSFTAVDEQELRKIMLRNVAKFKKQLAVKTIKIRRRLTAASKKENFRAKSKKLITVPYTILKLHLQLTQHQQLFSLKLHHTSKVNLIRRYAHTIIMDEPL</sequence>
<comment type="caution">
    <text evidence="1">The sequence shown here is derived from an EMBL/GenBank/DDBJ whole genome shotgun (WGS) entry which is preliminary data.</text>
</comment>
<keyword evidence="2" id="KW-1185">Reference proteome</keyword>
<gene>
    <name evidence="1" type="ORF">CCAP1982_LOCUS10589</name>
</gene>
<accession>A0A811UTS7</accession>
<evidence type="ECO:0000313" key="2">
    <source>
        <dbReference type="Proteomes" id="UP000606786"/>
    </source>
</evidence>
<organism evidence="1 2">
    <name type="scientific">Ceratitis capitata</name>
    <name type="common">Mediterranean fruit fly</name>
    <name type="synonym">Tephritis capitata</name>
    <dbReference type="NCBI Taxonomy" id="7213"/>
    <lineage>
        <taxon>Eukaryota</taxon>
        <taxon>Metazoa</taxon>
        <taxon>Ecdysozoa</taxon>
        <taxon>Arthropoda</taxon>
        <taxon>Hexapoda</taxon>
        <taxon>Insecta</taxon>
        <taxon>Pterygota</taxon>
        <taxon>Neoptera</taxon>
        <taxon>Endopterygota</taxon>
        <taxon>Diptera</taxon>
        <taxon>Brachycera</taxon>
        <taxon>Muscomorpha</taxon>
        <taxon>Tephritoidea</taxon>
        <taxon>Tephritidae</taxon>
        <taxon>Ceratitis</taxon>
        <taxon>Ceratitis</taxon>
    </lineage>
</organism>
<reference evidence="1" key="1">
    <citation type="submission" date="2020-11" db="EMBL/GenBank/DDBJ databases">
        <authorList>
            <person name="Whitehead M."/>
        </authorList>
    </citation>
    <scope>NUCLEOTIDE SEQUENCE</scope>
    <source>
        <strain evidence="1">EGII</strain>
    </source>
</reference>
<evidence type="ECO:0000313" key="1">
    <source>
        <dbReference type="EMBL" id="CAD7002101.1"/>
    </source>
</evidence>
<dbReference type="Proteomes" id="UP000606786">
    <property type="component" value="Unassembled WGS sequence"/>
</dbReference>
<dbReference type="AlphaFoldDB" id="A0A811UTS7"/>
<name>A0A811UTS7_CERCA</name>